<comment type="caution">
    <text evidence="1">The sequence shown here is derived from an EMBL/GenBank/DDBJ whole genome shotgun (WGS) entry which is preliminary data.</text>
</comment>
<evidence type="ECO:0000313" key="1">
    <source>
        <dbReference type="EMBL" id="GAG19809.1"/>
    </source>
</evidence>
<organism evidence="1">
    <name type="scientific">marine sediment metagenome</name>
    <dbReference type="NCBI Taxonomy" id="412755"/>
    <lineage>
        <taxon>unclassified sequences</taxon>
        <taxon>metagenomes</taxon>
        <taxon>ecological metagenomes</taxon>
    </lineage>
</organism>
<reference evidence="1" key="1">
    <citation type="journal article" date="2014" name="Front. Microbiol.">
        <title>High frequency of phylogenetically diverse reductive dehalogenase-homologous genes in deep subseafloor sedimentary metagenomes.</title>
        <authorList>
            <person name="Kawai M."/>
            <person name="Futagami T."/>
            <person name="Toyoda A."/>
            <person name="Takaki Y."/>
            <person name="Nishi S."/>
            <person name="Hori S."/>
            <person name="Arai W."/>
            <person name="Tsubouchi T."/>
            <person name="Morono Y."/>
            <person name="Uchiyama I."/>
            <person name="Ito T."/>
            <person name="Fujiyama A."/>
            <person name="Inagaki F."/>
            <person name="Takami H."/>
        </authorList>
    </citation>
    <scope>NUCLEOTIDE SEQUENCE</scope>
    <source>
        <strain evidence="1">Expedition CK06-06</strain>
    </source>
</reference>
<gene>
    <name evidence="1" type="ORF">S01H1_52902</name>
</gene>
<sequence>RYPALYFYFAVVDFGNQPRNCNTVMVEQQFAPKIS</sequence>
<dbReference type="AlphaFoldDB" id="X0VN39"/>
<dbReference type="EMBL" id="BARS01034220">
    <property type="protein sequence ID" value="GAG19809.1"/>
    <property type="molecule type" value="Genomic_DNA"/>
</dbReference>
<name>X0VN39_9ZZZZ</name>
<protein>
    <submittedName>
        <fullName evidence="1">Uncharacterized protein</fullName>
    </submittedName>
</protein>
<accession>X0VN39</accession>
<feature type="non-terminal residue" evidence="1">
    <location>
        <position position="1"/>
    </location>
</feature>
<proteinExistence type="predicted"/>